<proteinExistence type="predicted"/>
<dbReference type="Proteomes" id="UP000187609">
    <property type="component" value="Unassembled WGS sequence"/>
</dbReference>
<accession>A0A1J6JMZ5</accession>
<protein>
    <submittedName>
        <fullName evidence="2">Uncharacterized protein</fullName>
    </submittedName>
</protein>
<feature type="signal peptide" evidence="1">
    <location>
        <begin position="1"/>
        <end position="17"/>
    </location>
</feature>
<dbReference type="AlphaFoldDB" id="A0A1J6JMZ5"/>
<sequence length="127" mass="14679">MLLLNLLSLIILQGFREHKYGCLRATKILAEMRNTLALIVVLCINSPKDGSKEHENLWVAFKYDISHSNQLRCFLSSDDLDGLEQFIQDLASKHIISHMEQKFVFSITKCKTINYIHDESFSNIQVH</sequence>
<evidence type="ECO:0000256" key="1">
    <source>
        <dbReference type="SAM" id="SignalP"/>
    </source>
</evidence>
<dbReference type="EMBL" id="MJEQ01009685">
    <property type="protein sequence ID" value="OIT19157.1"/>
    <property type="molecule type" value="Genomic_DNA"/>
</dbReference>
<name>A0A1J6JMZ5_NICAT</name>
<dbReference type="Gramene" id="OIT19157">
    <property type="protein sequence ID" value="OIT19157"/>
    <property type="gene ID" value="A4A49_57979"/>
</dbReference>
<keyword evidence="1" id="KW-0732">Signal</keyword>
<gene>
    <name evidence="2" type="ORF">A4A49_57979</name>
</gene>
<keyword evidence="3" id="KW-1185">Reference proteome</keyword>
<evidence type="ECO:0000313" key="3">
    <source>
        <dbReference type="Proteomes" id="UP000187609"/>
    </source>
</evidence>
<reference evidence="2" key="1">
    <citation type="submission" date="2016-11" db="EMBL/GenBank/DDBJ databases">
        <title>The genome of Nicotiana attenuata.</title>
        <authorList>
            <person name="Xu S."/>
            <person name="Brockmoeller T."/>
            <person name="Gaquerel E."/>
            <person name="Navarro A."/>
            <person name="Kuhl H."/>
            <person name="Gase K."/>
            <person name="Ling Z."/>
            <person name="Zhou W."/>
            <person name="Kreitzer C."/>
            <person name="Stanke M."/>
            <person name="Tang H."/>
            <person name="Lyons E."/>
            <person name="Pandey P."/>
            <person name="Pandey S.P."/>
            <person name="Timmermann B."/>
            <person name="Baldwin I.T."/>
        </authorList>
    </citation>
    <scope>NUCLEOTIDE SEQUENCE [LARGE SCALE GENOMIC DNA]</scope>
    <source>
        <strain evidence="2">UT</strain>
    </source>
</reference>
<comment type="caution">
    <text evidence="2">The sequence shown here is derived from an EMBL/GenBank/DDBJ whole genome shotgun (WGS) entry which is preliminary data.</text>
</comment>
<evidence type="ECO:0000313" key="2">
    <source>
        <dbReference type="EMBL" id="OIT19157.1"/>
    </source>
</evidence>
<dbReference type="STRING" id="49451.A0A1J6JMZ5"/>
<organism evidence="2 3">
    <name type="scientific">Nicotiana attenuata</name>
    <name type="common">Coyote tobacco</name>
    <dbReference type="NCBI Taxonomy" id="49451"/>
    <lineage>
        <taxon>Eukaryota</taxon>
        <taxon>Viridiplantae</taxon>
        <taxon>Streptophyta</taxon>
        <taxon>Embryophyta</taxon>
        <taxon>Tracheophyta</taxon>
        <taxon>Spermatophyta</taxon>
        <taxon>Magnoliopsida</taxon>
        <taxon>eudicotyledons</taxon>
        <taxon>Gunneridae</taxon>
        <taxon>Pentapetalae</taxon>
        <taxon>asterids</taxon>
        <taxon>lamiids</taxon>
        <taxon>Solanales</taxon>
        <taxon>Solanaceae</taxon>
        <taxon>Nicotianoideae</taxon>
        <taxon>Nicotianeae</taxon>
        <taxon>Nicotiana</taxon>
    </lineage>
</organism>
<feature type="chain" id="PRO_5012295106" evidence="1">
    <location>
        <begin position="18"/>
        <end position="127"/>
    </location>
</feature>